<dbReference type="AlphaFoldDB" id="A0A1C6RIL5"/>
<keyword evidence="2" id="KW-0378">Hydrolase</keyword>
<evidence type="ECO:0000259" key="3">
    <source>
        <dbReference type="Pfam" id="PF00561"/>
    </source>
</evidence>
<dbReference type="Gene3D" id="3.40.50.1820">
    <property type="entry name" value="alpha/beta hydrolase"/>
    <property type="match status" value="1"/>
</dbReference>
<dbReference type="RefSeq" id="WP_091455443.1">
    <property type="nucleotide sequence ID" value="NZ_FMHU01000001.1"/>
</dbReference>
<name>A0A1C6RIL5_9ACTN</name>
<dbReference type="InterPro" id="IPR029058">
    <property type="entry name" value="AB_hydrolase_fold"/>
</dbReference>
<dbReference type="InterPro" id="IPR050266">
    <property type="entry name" value="AB_hydrolase_sf"/>
</dbReference>
<dbReference type="GO" id="GO:0016020">
    <property type="term" value="C:membrane"/>
    <property type="evidence" value="ECO:0007669"/>
    <property type="project" value="TreeGrafter"/>
</dbReference>
<protein>
    <submittedName>
        <fullName evidence="4">Pimeloyl-ACP methyl ester carboxylesterase</fullName>
    </submittedName>
</protein>
<accession>A0A1C6RIL5</accession>
<organism evidence="4 5">
    <name type="scientific">Micromonospora inyonensis</name>
    <dbReference type="NCBI Taxonomy" id="47866"/>
    <lineage>
        <taxon>Bacteria</taxon>
        <taxon>Bacillati</taxon>
        <taxon>Actinomycetota</taxon>
        <taxon>Actinomycetes</taxon>
        <taxon>Micromonosporales</taxon>
        <taxon>Micromonosporaceae</taxon>
        <taxon>Micromonospora</taxon>
    </lineage>
</organism>
<dbReference type="SUPFAM" id="SSF53474">
    <property type="entry name" value="alpha/beta-Hydrolases"/>
    <property type="match status" value="1"/>
</dbReference>
<sequence length="287" mass="31391">MMKIASKYGKADFTVKLPRAGITLRGWQTTGTDGPVTLCLHGVLDNCASFDPLREWTPGLGLVAIDLPGHGLSDPISSLTCSYLDYVAAILELLHEQSWDNVRLIGHSMGAALSTLIAGLFPDLVSRLVLIDAIGPMSATPAGLAMTAARYLRAYLADRPQAEYASVEQAVLARVQLADIVTDTAERLVERDLIAVPGGFSWRTDRRLKYPSAPLFSEEQVLEFIRAIRAPTLLVSATRTALVEDFYAGRIAAVQNLRHVRLPGSHHLHMENPRPVSAVIRQFLEEN</sequence>
<dbReference type="Proteomes" id="UP000198906">
    <property type="component" value="Unassembled WGS sequence"/>
</dbReference>
<proteinExistence type="inferred from homology"/>
<evidence type="ECO:0000256" key="1">
    <source>
        <dbReference type="ARBA" id="ARBA00008645"/>
    </source>
</evidence>
<feature type="domain" description="AB hydrolase-1" evidence="3">
    <location>
        <begin position="38"/>
        <end position="273"/>
    </location>
</feature>
<evidence type="ECO:0000313" key="5">
    <source>
        <dbReference type="Proteomes" id="UP000198906"/>
    </source>
</evidence>
<comment type="similarity">
    <text evidence="1">Belongs to the AB hydrolase superfamily.</text>
</comment>
<dbReference type="InterPro" id="IPR000073">
    <property type="entry name" value="AB_hydrolase_1"/>
</dbReference>
<dbReference type="GO" id="GO:0016787">
    <property type="term" value="F:hydrolase activity"/>
    <property type="evidence" value="ECO:0007669"/>
    <property type="project" value="UniProtKB-KW"/>
</dbReference>
<dbReference type="Pfam" id="PF00561">
    <property type="entry name" value="Abhydrolase_1"/>
    <property type="match status" value="1"/>
</dbReference>
<dbReference type="PANTHER" id="PTHR43798:SF14">
    <property type="entry name" value="SERINE HYDROLASE-LIKE PROTEIN DDB_G0286239"/>
    <property type="match status" value="1"/>
</dbReference>
<dbReference type="PANTHER" id="PTHR43798">
    <property type="entry name" value="MONOACYLGLYCEROL LIPASE"/>
    <property type="match status" value="1"/>
</dbReference>
<dbReference type="EMBL" id="FMHU01000001">
    <property type="protein sequence ID" value="SCL17021.1"/>
    <property type="molecule type" value="Genomic_DNA"/>
</dbReference>
<keyword evidence="5" id="KW-1185">Reference proteome</keyword>
<dbReference type="STRING" id="47866.GA0074694_1861"/>
<evidence type="ECO:0000313" key="4">
    <source>
        <dbReference type="EMBL" id="SCL17021.1"/>
    </source>
</evidence>
<reference evidence="5" key="1">
    <citation type="submission" date="2016-06" db="EMBL/GenBank/DDBJ databases">
        <authorList>
            <person name="Varghese N."/>
        </authorList>
    </citation>
    <scope>NUCLEOTIDE SEQUENCE [LARGE SCALE GENOMIC DNA]</scope>
    <source>
        <strain evidence="5">DSM 46123</strain>
    </source>
</reference>
<gene>
    <name evidence="4" type="ORF">GA0074694_1861</name>
</gene>
<dbReference type="PRINTS" id="PR00111">
    <property type="entry name" value="ABHYDROLASE"/>
</dbReference>
<evidence type="ECO:0000256" key="2">
    <source>
        <dbReference type="ARBA" id="ARBA00022801"/>
    </source>
</evidence>